<dbReference type="PROSITE" id="PS51257">
    <property type="entry name" value="PROKAR_LIPOPROTEIN"/>
    <property type="match status" value="1"/>
</dbReference>
<feature type="chain" id="PRO_5045289917" evidence="1">
    <location>
        <begin position="20"/>
        <end position="203"/>
    </location>
</feature>
<comment type="caution">
    <text evidence="3">The sequence shown here is derived from an EMBL/GenBank/DDBJ whole genome shotgun (WGS) entry which is preliminary data.</text>
</comment>
<keyword evidence="4" id="KW-1185">Reference proteome</keyword>
<dbReference type="RefSeq" id="WP_285981752.1">
    <property type="nucleotide sequence ID" value="NZ_JASVDS010000002.1"/>
</dbReference>
<protein>
    <submittedName>
        <fullName evidence="3">DUF4136 domain-containing protein</fullName>
    </submittedName>
</protein>
<proteinExistence type="predicted"/>
<evidence type="ECO:0000259" key="2">
    <source>
        <dbReference type="Pfam" id="PF13590"/>
    </source>
</evidence>
<dbReference type="EMBL" id="JASVDS010000002">
    <property type="protein sequence ID" value="MDL5031624.1"/>
    <property type="molecule type" value="Genomic_DNA"/>
</dbReference>
<sequence>MNRRLWMLGLSALSLLGLAACSSTYLVSAEVRSFGQWPDGRQPGTFAFERLPSQQQAEAAQASLEAAARAALEKAGFKPAADAKSASVVVSIGMSVNPNDQAPWDDPLWWRWHGSYSSWRYGPHWRGGLGPMWTEPRYERGVALLLRDRTSGEPLYEARASNEGMTMGDARLPGALFEAAMSDFPKVEPKPHRVSVQVSRDGS</sequence>
<name>A0ABT7LFJ8_9BURK</name>
<evidence type="ECO:0000256" key="1">
    <source>
        <dbReference type="SAM" id="SignalP"/>
    </source>
</evidence>
<evidence type="ECO:0000313" key="4">
    <source>
        <dbReference type="Proteomes" id="UP001238603"/>
    </source>
</evidence>
<feature type="domain" description="DUF4136" evidence="2">
    <location>
        <begin position="33"/>
        <end position="185"/>
    </location>
</feature>
<gene>
    <name evidence="3" type="ORF">QRD43_06850</name>
</gene>
<accession>A0ABT7LFJ8</accession>
<reference evidence="3 4" key="1">
    <citation type="submission" date="2023-06" db="EMBL/GenBank/DDBJ databases">
        <title>Pelomonas sp. APW6 16S ribosomal RNA gene genome sequencing and assembly.</title>
        <authorList>
            <person name="Woo H."/>
        </authorList>
    </citation>
    <scope>NUCLEOTIDE SEQUENCE [LARGE SCALE GENOMIC DNA]</scope>
    <source>
        <strain evidence="3 4">APW6</strain>
    </source>
</reference>
<organism evidence="3 4">
    <name type="scientific">Roseateles subflavus</name>
    <dbReference type="NCBI Taxonomy" id="3053353"/>
    <lineage>
        <taxon>Bacteria</taxon>
        <taxon>Pseudomonadati</taxon>
        <taxon>Pseudomonadota</taxon>
        <taxon>Betaproteobacteria</taxon>
        <taxon>Burkholderiales</taxon>
        <taxon>Sphaerotilaceae</taxon>
        <taxon>Roseateles</taxon>
    </lineage>
</organism>
<evidence type="ECO:0000313" key="3">
    <source>
        <dbReference type="EMBL" id="MDL5031624.1"/>
    </source>
</evidence>
<dbReference type="Proteomes" id="UP001238603">
    <property type="component" value="Unassembled WGS sequence"/>
</dbReference>
<keyword evidence="1" id="KW-0732">Signal</keyword>
<feature type="signal peptide" evidence="1">
    <location>
        <begin position="1"/>
        <end position="19"/>
    </location>
</feature>
<dbReference type="InterPro" id="IPR025411">
    <property type="entry name" value="DUF4136"/>
</dbReference>
<dbReference type="Gene3D" id="3.30.160.670">
    <property type="match status" value="1"/>
</dbReference>
<dbReference type="Pfam" id="PF13590">
    <property type="entry name" value="DUF4136"/>
    <property type="match status" value="1"/>
</dbReference>